<evidence type="ECO:0000313" key="2">
    <source>
        <dbReference type="Proteomes" id="UP000265515"/>
    </source>
</evidence>
<protein>
    <submittedName>
        <fullName evidence="1">Uncharacterized protein</fullName>
    </submittedName>
</protein>
<dbReference type="Gramene" id="GBG67216">
    <property type="protein sequence ID" value="GBG67216"/>
    <property type="gene ID" value="CBR_g84879"/>
</dbReference>
<dbReference type="Proteomes" id="UP000265515">
    <property type="component" value="Unassembled WGS sequence"/>
</dbReference>
<gene>
    <name evidence="1" type="ORF">CBR_g84879</name>
</gene>
<sequence length="67" mass="7296">MSSVSDALVPDSYPDPFYCYGGRFLRLSSFAYPLVSIPCLSSSYPGIRDFHILSPSPSGVDYVVVVT</sequence>
<dbReference type="AlphaFoldDB" id="A0A388KB40"/>
<proteinExistence type="predicted"/>
<dbReference type="EMBL" id="BFEA01000084">
    <property type="protein sequence ID" value="GBG67216.1"/>
    <property type="molecule type" value="Genomic_DNA"/>
</dbReference>
<keyword evidence="2" id="KW-1185">Reference proteome</keyword>
<accession>A0A388KB40</accession>
<reference evidence="1 2" key="1">
    <citation type="journal article" date="2018" name="Cell">
        <title>The Chara Genome: Secondary Complexity and Implications for Plant Terrestrialization.</title>
        <authorList>
            <person name="Nishiyama T."/>
            <person name="Sakayama H."/>
            <person name="Vries J.D."/>
            <person name="Buschmann H."/>
            <person name="Saint-Marcoux D."/>
            <person name="Ullrich K.K."/>
            <person name="Haas F.B."/>
            <person name="Vanderstraeten L."/>
            <person name="Becker D."/>
            <person name="Lang D."/>
            <person name="Vosolsobe S."/>
            <person name="Rombauts S."/>
            <person name="Wilhelmsson P.K.I."/>
            <person name="Janitza P."/>
            <person name="Kern R."/>
            <person name="Heyl A."/>
            <person name="Rumpler F."/>
            <person name="Villalobos L.I.A.C."/>
            <person name="Clay J.M."/>
            <person name="Skokan R."/>
            <person name="Toyoda A."/>
            <person name="Suzuki Y."/>
            <person name="Kagoshima H."/>
            <person name="Schijlen E."/>
            <person name="Tajeshwar N."/>
            <person name="Catarino B."/>
            <person name="Hetherington A.J."/>
            <person name="Saltykova A."/>
            <person name="Bonnot C."/>
            <person name="Breuninger H."/>
            <person name="Symeonidi A."/>
            <person name="Radhakrishnan G.V."/>
            <person name="Van Nieuwerburgh F."/>
            <person name="Deforce D."/>
            <person name="Chang C."/>
            <person name="Karol K.G."/>
            <person name="Hedrich R."/>
            <person name="Ulvskov P."/>
            <person name="Glockner G."/>
            <person name="Delwiche C.F."/>
            <person name="Petrasek J."/>
            <person name="Van de Peer Y."/>
            <person name="Friml J."/>
            <person name="Beilby M."/>
            <person name="Dolan L."/>
            <person name="Kohara Y."/>
            <person name="Sugano S."/>
            <person name="Fujiyama A."/>
            <person name="Delaux P.-M."/>
            <person name="Quint M."/>
            <person name="TheiBen G."/>
            <person name="Hagemann M."/>
            <person name="Harholt J."/>
            <person name="Dunand C."/>
            <person name="Zachgo S."/>
            <person name="Langdale J."/>
            <person name="Maumus F."/>
            <person name="Straeten D.V.D."/>
            <person name="Gould S.B."/>
            <person name="Rensing S.A."/>
        </authorList>
    </citation>
    <scope>NUCLEOTIDE SEQUENCE [LARGE SCALE GENOMIC DNA]</scope>
    <source>
        <strain evidence="1 2">S276</strain>
    </source>
</reference>
<organism evidence="1 2">
    <name type="scientific">Chara braunii</name>
    <name type="common">Braun's stonewort</name>
    <dbReference type="NCBI Taxonomy" id="69332"/>
    <lineage>
        <taxon>Eukaryota</taxon>
        <taxon>Viridiplantae</taxon>
        <taxon>Streptophyta</taxon>
        <taxon>Charophyceae</taxon>
        <taxon>Charales</taxon>
        <taxon>Characeae</taxon>
        <taxon>Chara</taxon>
    </lineage>
</organism>
<name>A0A388KB40_CHABU</name>
<comment type="caution">
    <text evidence="1">The sequence shown here is derived from an EMBL/GenBank/DDBJ whole genome shotgun (WGS) entry which is preliminary data.</text>
</comment>
<evidence type="ECO:0000313" key="1">
    <source>
        <dbReference type="EMBL" id="GBG67216.1"/>
    </source>
</evidence>